<feature type="compositionally biased region" description="Polar residues" evidence="1">
    <location>
        <begin position="247"/>
        <end position="257"/>
    </location>
</feature>
<sequence>MSFTLPSPSSVKYSSSSSESNSSENAGLIVGITLPIGILAVGIIWTMCHIMKRRRRSTPGAASAEVGTMTAVRNRPDIAPPTRRPAPRRDTEVEDPLPAYEDNRDRVVPAQDICSYDTPSAFGLATSIATSERGSTIDSSSPLKVTIPANLSLLERMQQTQRMMNALNALTSAAPPGGYPENSLEAMKILQMRRSMVLLMDVSESRASGSSAGGSPPPQLLTTLREDLPGSGSSAGTTAAPAASAAQFNNHEQESGSLHQRMLEIQHLLSQVDDLVSSETRSSPASNEQIKELRARIAALMEVPRGNGQDRTEEPRLPQPSRYGPGARAELDETARAPEPGISGPAGAGGQHQEANGSYNMNTPTPRHPPPYQAAVETSSDKRAEVGGSKSG</sequence>
<organism evidence="3 4">
    <name type="scientific">Ephemerocybe angulata</name>
    <dbReference type="NCBI Taxonomy" id="980116"/>
    <lineage>
        <taxon>Eukaryota</taxon>
        <taxon>Fungi</taxon>
        <taxon>Dikarya</taxon>
        <taxon>Basidiomycota</taxon>
        <taxon>Agaricomycotina</taxon>
        <taxon>Agaricomycetes</taxon>
        <taxon>Agaricomycetidae</taxon>
        <taxon>Agaricales</taxon>
        <taxon>Agaricineae</taxon>
        <taxon>Psathyrellaceae</taxon>
        <taxon>Ephemerocybe</taxon>
    </lineage>
</organism>
<evidence type="ECO:0000313" key="4">
    <source>
        <dbReference type="Proteomes" id="UP000541558"/>
    </source>
</evidence>
<dbReference type="Proteomes" id="UP000541558">
    <property type="component" value="Unassembled WGS sequence"/>
</dbReference>
<keyword evidence="2" id="KW-0812">Transmembrane</keyword>
<feature type="compositionally biased region" description="Low complexity" evidence="1">
    <location>
        <begin position="7"/>
        <end position="23"/>
    </location>
</feature>
<dbReference type="OrthoDB" id="3083468at2759"/>
<evidence type="ECO:0000256" key="1">
    <source>
        <dbReference type="SAM" id="MobiDB-lite"/>
    </source>
</evidence>
<proteinExistence type="predicted"/>
<protein>
    <submittedName>
        <fullName evidence="3">Uncharacterized protein</fullName>
    </submittedName>
</protein>
<name>A0A8H5F7E6_9AGAR</name>
<keyword evidence="2" id="KW-0472">Membrane</keyword>
<gene>
    <name evidence="3" type="ORF">D9611_000530</name>
</gene>
<dbReference type="AlphaFoldDB" id="A0A8H5F7E6"/>
<accession>A0A8H5F7E6</accession>
<comment type="caution">
    <text evidence="3">The sequence shown here is derived from an EMBL/GenBank/DDBJ whole genome shotgun (WGS) entry which is preliminary data.</text>
</comment>
<feature type="region of interest" description="Disordered" evidence="1">
    <location>
        <begin position="1"/>
        <end position="24"/>
    </location>
</feature>
<dbReference type="EMBL" id="JAACJK010000163">
    <property type="protein sequence ID" value="KAF5326575.1"/>
    <property type="molecule type" value="Genomic_DNA"/>
</dbReference>
<keyword evidence="4" id="KW-1185">Reference proteome</keyword>
<keyword evidence="2" id="KW-1133">Transmembrane helix</keyword>
<evidence type="ECO:0000313" key="3">
    <source>
        <dbReference type="EMBL" id="KAF5326575.1"/>
    </source>
</evidence>
<reference evidence="3 4" key="1">
    <citation type="journal article" date="2020" name="ISME J.">
        <title>Uncovering the hidden diversity of litter-decomposition mechanisms in mushroom-forming fungi.</title>
        <authorList>
            <person name="Floudas D."/>
            <person name="Bentzer J."/>
            <person name="Ahren D."/>
            <person name="Johansson T."/>
            <person name="Persson P."/>
            <person name="Tunlid A."/>
        </authorList>
    </citation>
    <scope>NUCLEOTIDE SEQUENCE [LARGE SCALE GENOMIC DNA]</scope>
    <source>
        <strain evidence="3 4">CBS 175.51</strain>
    </source>
</reference>
<feature type="transmembrane region" description="Helical" evidence="2">
    <location>
        <begin position="26"/>
        <end position="48"/>
    </location>
</feature>
<feature type="region of interest" description="Disordered" evidence="1">
    <location>
        <begin position="56"/>
        <end position="100"/>
    </location>
</feature>
<feature type="compositionally biased region" description="Low complexity" evidence="1">
    <location>
        <begin position="229"/>
        <end position="246"/>
    </location>
</feature>
<feature type="region of interest" description="Disordered" evidence="1">
    <location>
        <begin position="301"/>
        <end position="392"/>
    </location>
</feature>
<feature type="compositionally biased region" description="Polar residues" evidence="1">
    <location>
        <begin position="353"/>
        <end position="365"/>
    </location>
</feature>
<feature type="region of interest" description="Disordered" evidence="1">
    <location>
        <begin position="206"/>
        <end position="257"/>
    </location>
</feature>
<evidence type="ECO:0000256" key="2">
    <source>
        <dbReference type="SAM" id="Phobius"/>
    </source>
</evidence>